<feature type="transmembrane region" description="Helical" evidence="1">
    <location>
        <begin position="85"/>
        <end position="104"/>
    </location>
</feature>
<dbReference type="EMBL" id="WKPJ01000010">
    <property type="protein sequence ID" value="MSA89355.1"/>
    <property type="molecule type" value="Genomic_DNA"/>
</dbReference>
<evidence type="ECO:0000313" key="5">
    <source>
        <dbReference type="Proteomes" id="UP000480929"/>
    </source>
</evidence>
<evidence type="ECO:0000313" key="2">
    <source>
        <dbReference type="EMBL" id="MSA89355.1"/>
    </source>
</evidence>
<gene>
    <name evidence="3" type="ORF">GKD88_07855</name>
    <name evidence="2" type="ORF">GKE08_08450</name>
</gene>
<comment type="caution">
    <text evidence="2">The sequence shown here is derived from an EMBL/GenBank/DDBJ whole genome shotgun (WGS) entry which is preliminary data.</text>
</comment>
<sequence>MEKRSSLTWKTMVLAALAGAGIGIGVGLILTAGMGSDTVTVFQDGLHQQLRISYGQASRLYNLILILTAFIAARKYFGAGTVISALITGFAIDGTVALTGRFIVGFNLPGSILVFLAGQTLYAFSLAMLIRCKLGMNGLDSLIYALQEKSGISYRRLRWGVDFLLTWMGWLLGGIFGIGTLISILTTGPLIDRFQQQRRVT</sequence>
<dbReference type="AlphaFoldDB" id="A0A6N7S6V9"/>
<evidence type="ECO:0000313" key="3">
    <source>
        <dbReference type="EMBL" id="MSC33033.1"/>
    </source>
</evidence>
<feature type="transmembrane region" description="Helical" evidence="1">
    <location>
        <begin position="163"/>
        <end position="185"/>
    </location>
</feature>
<name>A0A6N7S6V9_9FIRM</name>
<keyword evidence="1" id="KW-0812">Transmembrane</keyword>
<reference evidence="4 5" key="1">
    <citation type="journal article" date="2019" name="Nat. Med.">
        <title>A library of human gut bacterial isolates paired with longitudinal multiomics data enables mechanistic microbiome research.</title>
        <authorList>
            <person name="Poyet M."/>
            <person name="Groussin M."/>
            <person name="Gibbons S.M."/>
            <person name="Avila-Pacheco J."/>
            <person name="Jiang X."/>
            <person name="Kearney S.M."/>
            <person name="Perrotta A.R."/>
            <person name="Berdy B."/>
            <person name="Zhao S."/>
            <person name="Lieberman T.D."/>
            <person name="Swanson P.K."/>
            <person name="Smith M."/>
            <person name="Roesemann S."/>
            <person name="Alexander J.E."/>
            <person name="Rich S.A."/>
            <person name="Livny J."/>
            <person name="Vlamakis H."/>
            <person name="Clish C."/>
            <person name="Bullock K."/>
            <person name="Deik A."/>
            <person name="Scott J."/>
            <person name="Pierce K.A."/>
            <person name="Xavier R.J."/>
            <person name="Alm E.J."/>
        </authorList>
    </citation>
    <scope>NUCLEOTIDE SEQUENCE [LARGE SCALE GENOMIC DNA]</scope>
    <source>
        <strain evidence="2 4">BIOML-A4</strain>
        <strain evidence="3 5">BIOML-A5</strain>
    </source>
</reference>
<protein>
    <recommendedName>
        <fullName evidence="6">YitT family protein</fullName>
    </recommendedName>
</protein>
<dbReference type="InterPro" id="IPR038750">
    <property type="entry name" value="YczE/YyaS-like"/>
</dbReference>
<dbReference type="Proteomes" id="UP000433575">
    <property type="component" value="Unassembled WGS sequence"/>
</dbReference>
<dbReference type="OrthoDB" id="1758183at2"/>
<evidence type="ECO:0000313" key="4">
    <source>
        <dbReference type="Proteomes" id="UP000433575"/>
    </source>
</evidence>
<dbReference type="EMBL" id="WKPI01000011">
    <property type="protein sequence ID" value="MSC33033.1"/>
    <property type="molecule type" value="Genomic_DNA"/>
</dbReference>
<feature type="transmembrane region" description="Helical" evidence="1">
    <location>
        <begin position="110"/>
        <end position="130"/>
    </location>
</feature>
<dbReference type="RefSeq" id="WP_154238652.1">
    <property type="nucleotide sequence ID" value="NZ_CALJPI010000030.1"/>
</dbReference>
<dbReference type="PANTHER" id="PTHR40078:SF1">
    <property type="entry name" value="INTEGRAL MEMBRANE PROTEIN"/>
    <property type="match status" value="1"/>
</dbReference>
<dbReference type="PANTHER" id="PTHR40078">
    <property type="entry name" value="INTEGRAL MEMBRANE PROTEIN-RELATED"/>
    <property type="match status" value="1"/>
</dbReference>
<evidence type="ECO:0008006" key="6">
    <source>
        <dbReference type="Google" id="ProtNLM"/>
    </source>
</evidence>
<dbReference type="Pfam" id="PF19700">
    <property type="entry name" value="DUF6198"/>
    <property type="match status" value="1"/>
</dbReference>
<proteinExistence type="predicted"/>
<keyword evidence="1" id="KW-1133">Transmembrane helix</keyword>
<feature type="transmembrane region" description="Helical" evidence="1">
    <location>
        <begin position="12"/>
        <end position="34"/>
    </location>
</feature>
<keyword evidence="5" id="KW-1185">Reference proteome</keyword>
<evidence type="ECO:0000256" key="1">
    <source>
        <dbReference type="SAM" id="Phobius"/>
    </source>
</evidence>
<dbReference type="Proteomes" id="UP000480929">
    <property type="component" value="Unassembled WGS sequence"/>
</dbReference>
<organism evidence="2 4">
    <name type="scientific">Holdemania massiliensis</name>
    <dbReference type="NCBI Taxonomy" id="1468449"/>
    <lineage>
        <taxon>Bacteria</taxon>
        <taxon>Bacillati</taxon>
        <taxon>Bacillota</taxon>
        <taxon>Erysipelotrichia</taxon>
        <taxon>Erysipelotrichales</taxon>
        <taxon>Erysipelotrichaceae</taxon>
        <taxon>Holdemania</taxon>
    </lineage>
</organism>
<accession>A0A6N7S6V9</accession>
<keyword evidence="1" id="KW-0472">Membrane</keyword>
<feature type="transmembrane region" description="Helical" evidence="1">
    <location>
        <begin position="54"/>
        <end position="73"/>
    </location>
</feature>